<dbReference type="CDD" id="cd12797">
    <property type="entry name" value="M23_peptidase"/>
    <property type="match status" value="1"/>
</dbReference>
<accession>A0A823J8I0</accession>
<dbReference type="InterPro" id="IPR011055">
    <property type="entry name" value="Dup_hybrid_motif"/>
</dbReference>
<dbReference type="AlphaFoldDB" id="A0A823J8I0"/>
<dbReference type="Pfam" id="PF01551">
    <property type="entry name" value="Peptidase_M23"/>
    <property type="match status" value="1"/>
</dbReference>
<dbReference type="EMBL" id="AABEKN010000008">
    <property type="protein sequence ID" value="EAG9355066.1"/>
    <property type="molecule type" value="Genomic_DNA"/>
</dbReference>
<reference evidence="2 3" key="1">
    <citation type="submission" date="2019-04" db="EMBL/GenBank/DDBJ databases">
        <authorList>
            <consortium name="GenomeTrakr network: Whole genome sequencing for foodborne pathogen traceback"/>
        </authorList>
    </citation>
    <scope>NUCLEOTIDE SEQUENCE [LARGE SCALE GENOMIC DNA]</scope>
    <source>
        <strain evidence="2 3">CFSAN072502</strain>
    </source>
</reference>
<protein>
    <submittedName>
        <fullName evidence="2">M23 family metallopeptidase</fullName>
    </submittedName>
</protein>
<evidence type="ECO:0000313" key="3">
    <source>
        <dbReference type="Proteomes" id="UP000524387"/>
    </source>
</evidence>
<evidence type="ECO:0000259" key="1">
    <source>
        <dbReference type="Pfam" id="PF01551"/>
    </source>
</evidence>
<name>A0A823J8I0_LISMN</name>
<dbReference type="SUPFAM" id="SSF51261">
    <property type="entry name" value="Duplicated hybrid motif"/>
    <property type="match status" value="1"/>
</dbReference>
<proteinExistence type="predicted"/>
<feature type="domain" description="M23ase beta-sheet core" evidence="1">
    <location>
        <begin position="78"/>
        <end position="169"/>
    </location>
</feature>
<dbReference type="PANTHER" id="PTHR21666:SF285">
    <property type="entry name" value="M23 FAMILY METALLOPEPTIDASE"/>
    <property type="match status" value="1"/>
</dbReference>
<dbReference type="PANTHER" id="PTHR21666">
    <property type="entry name" value="PEPTIDASE-RELATED"/>
    <property type="match status" value="1"/>
</dbReference>
<dbReference type="Proteomes" id="UP000524387">
    <property type="component" value="Unassembled WGS sequence"/>
</dbReference>
<comment type="caution">
    <text evidence="2">The sequence shown here is derived from an EMBL/GenBank/DDBJ whole genome shotgun (WGS) entry which is preliminary data.</text>
</comment>
<sequence>MTMNVVPVAYPIDIKKTGPTLTVVSPFKEDSIVGFGGDTIKNNMPHAMWASERWAYDIVMNPYNDGSSKLSDYGIWDKEVYSPVAGTIVAAYDKEDDIKPNTEDFKSMEGNHVYIKVKKTGTFILLNHLKKNSVKVKVGQEVKVSDFLGKVGNSGSTSEPHLHIHHQRQNPVEIIYPLFAEGLPLYFEDNNQSTMLVKGDTLRAK</sequence>
<dbReference type="InterPro" id="IPR016047">
    <property type="entry name" value="M23ase_b-sheet_dom"/>
</dbReference>
<organism evidence="2 3">
    <name type="scientific">Listeria monocytogenes</name>
    <dbReference type="NCBI Taxonomy" id="1639"/>
    <lineage>
        <taxon>Bacteria</taxon>
        <taxon>Bacillati</taxon>
        <taxon>Bacillota</taxon>
        <taxon>Bacilli</taxon>
        <taxon>Bacillales</taxon>
        <taxon>Listeriaceae</taxon>
        <taxon>Listeria</taxon>
    </lineage>
</organism>
<evidence type="ECO:0000313" key="2">
    <source>
        <dbReference type="EMBL" id="EAG9355066.1"/>
    </source>
</evidence>
<dbReference type="InterPro" id="IPR050570">
    <property type="entry name" value="Cell_wall_metabolism_enzyme"/>
</dbReference>
<gene>
    <name evidence="2" type="ORF">CW895_14840</name>
</gene>
<dbReference type="Gene3D" id="2.70.70.10">
    <property type="entry name" value="Glucose Permease (Domain IIA)"/>
    <property type="match status" value="1"/>
</dbReference>
<dbReference type="GO" id="GO:0004222">
    <property type="term" value="F:metalloendopeptidase activity"/>
    <property type="evidence" value="ECO:0007669"/>
    <property type="project" value="TreeGrafter"/>
</dbReference>